<dbReference type="PROSITE" id="PS50054">
    <property type="entry name" value="TYR_PHOSPHATASE_DUAL"/>
    <property type="match status" value="1"/>
</dbReference>
<keyword evidence="4" id="KW-0904">Protein phosphatase</keyword>
<dbReference type="Pfam" id="PF00782">
    <property type="entry name" value="DSPc"/>
    <property type="match status" value="1"/>
</dbReference>
<dbReference type="WBParaSite" id="MCU_003083-RA">
    <property type="protein sequence ID" value="MCU_003083-RA"/>
    <property type="gene ID" value="MCU_003083"/>
</dbReference>
<feature type="compositionally biased region" description="Polar residues" evidence="6">
    <location>
        <begin position="294"/>
        <end position="303"/>
    </location>
</feature>
<dbReference type="PROSITE" id="PS50056">
    <property type="entry name" value="TYR_PHOSPHATASE_2"/>
    <property type="match status" value="1"/>
</dbReference>
<dbReference type="SUPFAM" id="SSF52799">
    <property type="entry name" value="(Phosphotyrosine protein) phosphatases II"/>
    <property type="match status" value="1"/>
</dbReference>
<evidence type="ECO:0000256" key="2">
    <source>
        <dbReference type="ARBA" id="ARBA00013064"/>
    </source>
</evidence>
<dbReference type="InterPro" id="IPR029021">
    <property type="entry name" value="Prot-tyrosine_phosphatase-like"/>
</dbReference>
<proteinExistence type="inferred from homology"/>
<protein>
    <recommendedName>
        <fullName evidence="2">protein-tyrosine-phosphatase</fullName>
        <ecNumber evidence="2">3.1.3.48</ecNumber>
    </recommendedName>
</protein>
<evidence type="ECO:0000259" key="7">
    <source>
        <dbReference type="PROSITE" id="PS50054"/>
    </source>
</evidence>
<evidence type="ECO:0000256" key="1">
    <source>
        <dbReference type="ARBA" id="ARBA00008601"/>
    </source>
</evidence>
<evidence type="ECO:0000256" key="3">
    <source>
        <dbReference type="ARBA" id="ARBA00022801"/>
    </source>
</evidence>
<dbReference type="EC" id="3.1.3.48" evidence="2"/>
<evidence type="ECO:0000313" key="9">
    <source>
        <dbReference type="WBParaSite" id="MCU_003083-RA"/>
    </source>
</evidence>
<evidence type="ECO:0000256" key="4">
    <source>
        <dbReference type="ARBA" id="ARBA00022912"/>
    </source>
</evidence>
<dbReference type="InterPro" id="IPR016278">
    <property type="entry name" value="DUSP12"/>
</dbReference>
<evidence type="ECO:0000259" key="8">
    <source>
        <dbReference type="PROSITE" id="PS50056"/>
    </source>
</evidence>
<dbReference type="Gene3D" id="3.90.190.10">
    <property type="entry name" value="Protein tyrosine phosphatase superfamily"/>
    <property type="match status" value="1"/>
</dbReference>
<sequence>MNQIDPGLWLGSRPRANEVPKLIAVGIRSVLTVDMSPLEEPAFEKLKRLHIKASDVPSENLIIHFKEAIAFIDENVSEGVLVHCLAGVSRSATIVIAYIMWKYKLSYTAARDIVAKRRNICPNAGFVRQLKLFESMNFVVDTSSELYKEFESLRNSYPICLPTGKILLHYISSRDPSLSNFACRKCRSVLFHSEDVIHHLCPKKDGDSQSVKPCNQGELFTNALEWFNSQTSDVQGKLYCPKCAVKIGSYNWCGEPCVCGRWLTPAFHFSRKHLDELPGGAIPSAKDEEVEAQVDSSPENCEA</sequence>
<feature type="domain" description="Tyrosine-protein phosphatase" evidence="7">
    <location>
        <begin position="1"/>
        <end position="139"/>
    </location>
</feature>
<dbReference type="GO" id="GO:0004725">
    <property type="term" value="F:protein tyrosine phosphatase activity"/>
    <property type="evidence" value="ECO:0007669"/>
    <property type="project" value="UniProtKB-EC"/>
</dbReference>
<dbReference type="InterPro" id="IPR016130">
    <property type="entry name" value="Tyr_Pase_AS"/>
</dbReference>
<evidence type="ECO:0000256" key="6">
    <source>
        <dbReference type="SAM" id="MobiDB-lite"/>
    </source>
</evidence>
<feature type="active site" description="Phosphocysteine intermediate" evidence="5">
    <location>
        <position position="84"/>
    </location>
</feature>
<accession>A0A5K3ETZ7</accession>
<dbReference type="GO" id="GO:0008138">
    <property type="term" value="F:protein tyrosine/serine/threonine phosphatase activity"/>
    <property type="evidence" value="ECO:0007669"/>
    <property type="project" value="InterPro"/>
</dbReference>
<dbReference type="GO" id="GO:0005634">
    <property type="term" value="C:nucleus"/>
    <property type="evidence" value="ECO:0007669"/>
    <property type="project" value="TreeGrafter"/>
</dbReference>
<evidence type="ECO:0000256" key="5">
    <source>
        <dbReference type="PIRSR" id="PIRSR000941-50"/>
    </source>
</evidence>
<keyword evidence="3" id="KW-0378">Hydrolase</keyword>
<dbReference type="AlphaFoldDB" id="A0A5K3ETZ7"/>
<name>A0A5K3ETZ7_MESCO</name>
<dbReference type="InterPro" id="IPR000387">
    <property type="entry name" value="Tyr_Pase_dom"/>
</dbReference>
<dbReference type="PANTHER" id="PTHR45848">
    <property type="entry name" value="DUAL SPECIFICITY PROTEIN PHOSPHATASE 12 FAMILY MEMBER"/>
    <property type="match status" value="1"/>
</dbReference>
<dbReference type="PROSITE" id="PS00383">
    <property type="entry name" value="TYR_PHOSPHATASE_1"/>
    <property type="match status" value="1"/>
</dbReference>
<dbReference type="PIRSF" id="PIRSF000941">
    <property type="entry name" value="DUSP12"/>
    <property type="match status" value="1"/>
</dbReference>
<dbReference type="InterPro" id="IPR020422">
    <property type="entry name" value="TYR_PHOSPHATASE_DUAL_dom"/>
</dbReference>
<feature type="domain" description="Tyrosine specific protein phosphatases" evidence="8">
    <location>
        <begin position="66"/>
        <end position="118"/>
    </location>
</feature>
<dbReference type="SMART" id="SM00195">
    <property type="entry name" value="DSPc"/>
    <property type="match status" value="1"/>
</dbReference>
<feature type="region of interest" description="Disordered" evidence="6">
    <location>
        <begin position="281"/>
        <end position="303"/>
    </location>
</feature>
<reference evidence="9" key="1">
    <citation type="submission" date="2019-11" db="UniProtKB">
        <authorList>
            <consortium name="WormBaseParasite"/>
        </authorList>
    </citation>
    <scope>IDENTIFICATION</scope>
</reference>
<dbReference type="PANTHER" id="PTHR45848:SF4">
    <property type="entry name" value="DUAL SPECIFICITY PROTEIN PHOSPHATASE 12"/>
    <property type="match status" value="1"/>
</dbReference>
<dbReference type="InterPro" id="IPR000340">
    <property type="entry name" value="Dual-sp_phosphatase_cat-dom"/>
</dbReference>
<comment type="similarity">
    <text evidence="1">Belongs to the protein-tyrosine phosphatase family. Non-receptor class dual specificity subfamily.</text>
</comment>
<dbReference type="CDD" id="cd14498">
    <property type="entry name" value="DSP"/>
    <property type="match status" value="1"/>
</dbReference>
<organism evidence="9">
    <name type="scientific">Mesocestoides corti</name>
    <name type="common">Flatworm</name>
    <dbReference type="NCBI Taxonomy" id="53468"/>
    <lineage>
        <taxon>Eukaryota</taxon>
        <taxon>Metazoa</taxon>
        <taxon>Spiralia</taxon>
        <taxon>Lophotrochozoa</taxon>
        <taxon>Platyhelminthes</taxon>
        <taxon>Cestoda</taxon>
        <taxon>Eucestoda</taxon>
        <taxon>Cyclophyllidea</taxon>
        <taxon>Mesocestoididae</taxon>
        <taxon>Mesocestoides</taxon>
    </lineage>
</organism>